<proteinExistence type="predicted"/>
<dbReference type="OrthoDB" id="1002594at2759"/>
<dbReference type="Gene3D" id="3.30.420.10">
    <property type="entry name" value="Ribonuclease H-like superfamily/Ribonuclease H"/>
    <property type="match status" value="1"/>
</dbReference>
<dbReference type="GO" id="GO:0003676">
    <property type="term" value="F:nucleic acid binding"/>
    <property type="evidence" value="ECO:0007669"/>
    <property type="project" value="InterPro"/>
</dbReference>
<accession>A0A8J4QUE0</accession>
<evidence type="ECO:0000259" key="1">
    <source>
        <dbReference type="Pfam" id="PF13456"/>
    </source>
</evidence>
<feature type="domain" description="RNase H type-1" evidence="1">
    <location>
        <begin position="70"/>
        <end position="173"/>
    </location>
</feature>
<dbReference type="GO" id="GO:0004523">
    <property type="term" value="F:RNA-DNA hybrid ribonuclease activity"/>
    <property type="evidence" value="ECO:0007669"/>
    <property type="project" value="InterPro"/>
</dbReference>
<dbReference type="PANTHER" id="PTHR47723:SF13">
    <property type="entry name" value="PUTATIVE-RELATED"/>
    <property type="match status" value="1"/>
</dbReference>
<evidence type="ECO:0000313" key="2">
    <source>
        <dbReference type="EMBL" id="KAF3959676.1"/>
    </source>
</evidence>
<organism evidence="2 3">
    <name type="scientific">Castanea mollissima</name>
    <name type="common">Chinese chestnut</name>
    <dbReference type="NCBI Taxonomy" id="60419"/>
    <lineage>
        <taxon>Eukaryota</taxon>
        <taxon>Viridiplantae</taxon>
        <taxon>Streptophyta</taxon>
        <taxon>Embryophyta</taxon>
        <taxon>Tracheophyta</taxon>
        <taxon>Spermatophyta</taxon>
        <taxon>Magnoliopsida</taxon>
        <taxon>eudicotyledons</taxon>
        <taxon>Gunneridae</taxon>
        <taxon>Pentapetalae</taxon>
        <taxon>rosids</taxon>
        <taxon>fabids</taxon>
        <taxon>Fagales</taxon>
        <taxon>Fagaceae</taxon>
        <taxon>Castanea</taxon>
    </lineage>
</organism>
<evidence type="ECO:0000313" key="3">
    <source>
        <dbReference type="Proteomes" id="UP000737018"/>
    </source>
</evidence>
<comment type="caution">
    <text evidence="2">The sequence shown here is derived from an EMBL/GenBank/DDBJ whole genome shotgun (WGS) entry which is preliminary data.</text>
</comment>
<sequence>MTSYFSTTLFLPNIPWNVAFPIAIWTIWTTRNKFVMENKAFVTSEILKKIQALCIDIFFFLPIKEGKLYRGKANASGLIRNSMGEWVGGFSRHIGITHSMAAELWGLHDGPILAKNLSLRKLIIELDAEPMVTILTSHDALYDSSHPRSALTSLLQSFEVTRIHHLFCERNRVQIFCLTFPAPLYTPPIKICHVFTALIK</sequence>
<dbReference type="InterPro" id="IPR053151">
    <property type="entry name" value="RNase_H-like"/>
</dbReference>
<name>A0A8J4QUE0_9ROSI</name>
<dbReference type="Proteomes" id="UP000737018">
    <property type="component" value="Unassembled WGS sequence"/>
</dbReference>
<gene>
    <name evidence="2" type="ORF">CMV_015530</name>
</gene>
<dbReference type="InterPro" id="IPR002156">
    <property type="entry name" value="RNaseH_domain"/>
</dbReference>
<dbReference type="EMBL" id="JRKL02002276">
    <property type="protein sequence ID" value="KAF3959676.1"/>
    <property type="molecule type" value="Genomic_DNA"/>
</dbReference>
<dbReference type="InterPro" id="IPR036397">
    <property type="entry name" value="RNaseH_sf"/>
</dbReference>
<dbReference type="InterPro" id="IPR044730">
    <property type="entry name" value="RNase_H-like_dom_plant"/>
</dbReference>
<dbReference type="PANTHER" id="PTHR47723">
    <property type="entry name" value="OS05G0353850 PROTEIN"/>
    <property type="match status" value="1"/>
</dbReference>
<keyword evidence="3" id="KW-1185">Reference proteome</keyword>
<dbReference type="Pfam" id="PF13456">
    <property type="entry name" value="RVT_3"/>
    <property type="match status" value="1"/>
</dbReference>
<dbReference type="AlphaFoldDB" id="A0A8J4QUE0"/>
<protein>
    <recommendedName>
        <fullName evidence="1">RNase H type-1 domain-containing protein</fullName>
    </recommendedName>
</protein>
<dbReference type="CDD" id="cd06222">
    <property type="entry name" value="RNase_H_like"/>
    <property type="match status" value="1"/>
</dbReference>
<reference evidence="2" key="1">
    <citation type="submission" date="2020-03" db="EMBL/GenBank/DDBJ databases">
        <title>Castanea mollissima Vanexum genome sequencing.</title>
        <authorList>
            <person name="Staton M."/>
        </authorList>
    </citation>
    <scope>NUCLEOTIDE SEQUENCE</scope>
    <source>
        <tissue evidence="2">Leaf</tissue>
    </source>
</reference>